<sequence>MVPLLAACIIWTAADSRLHGKEPPPIWLKLLIIFVLPLGLLWGTIRSRGAGRGIAAFLVFVGGYVVAQVFGFLAGSAVSGLI</sequence>
<gene>
    <name evidence="2" type="ORF">B5C34_11185</name>
</gene>
<protein>
    <submittedName>
        <fullName evidence="2">Uncharacterized protein</fullName>
    </submittedName>
</protein>
<proteinExistence type="predicted"/>
<evidence type="ECO:0000313" key="3">
    <source>
        <dbReference type="Proteomes" id="UP000198462"/>
    </source>
</evidence>
<keyword evidence="1" id="KW-0812">Transmembrane</keyword>
<dbReference type="RefSeq" id="WP_088712668.1">
    <property type="nucleotide sequence ID" value="NZ_NFZT01000001.1"/>
</dbReference>
<keyword evidence="3" id="KW-1185">Reference proteome</keyword>
<accession>A0A219B853</accession>
<dbReference type="Proteomes" id="UP000198462">
    <property type="component" value="Unassembled WGS sequence"/>
</dbReference>
<dbReference type="EMBL" id="NFZT01000001">
    <property type="protein sequence ID" value="OWV33969.1"/>
    <property type="molecule type" value="Genomic_DNA"/>
</dbReference>
<dbReference type="AlphaFoldDB" id="A0A219B853"/>
<organism evidence="2 3">
    <name type="scientific">Pacificimonas flava</name>
    <dbReference type="NCBI Taxonomy" id="1234595"/>
    <lineage>
        <taxon>Bacteria</taxon>
        <taxon>Pseudomonadati</taxon>
        <taxon>Pseudomonadota</taxon>
        <taxon>Alphaproteobacteria</taxon>
        <taxon>Sphingomonadales</taxon>
        <taxon>Sphingosinicellaceae</taxon>
        <taxon>Pacificimonas</taxon>
    </lineage>
</organism>
<evidence type="ECO:0000313" key="2">
    <source>
        <dbReference type="EMBL" id="OWV33969.1"/>
    </source>
</evidence>
<comment type="caution">
    <text evidence="2">The sequence shown here is derived from an EMBL/GenBank/DDBJ whole genome shotgun (WGS) entry which is preliminary data.</text>
</comment>
<keyword evidence="1" id="KW-1133">Transmembrane helix</keyword>
<evidence type="ECO:0000256" key="1">
    <source>
        <dbReference type="SAM" id="Phobius"/>
    </source>
</evidence>
<keyword evidence="1" id="KW-0472">Membrane</keyword>
<name>A0A219B853_9SPHN</name>
<reference evidence="3" key="1">
    <citation type="submission" date="2017-05" db="EMBL/GenBank/DDBJ databases">
        <authorList>
            <person name="Lin X."/>
        </authorList>
    </citation>
    <scope>NUCLEOTIDE SEQUENCE [LARGE SCALE GENOMIC DNA]</scope>
    <source>
        <strain evidence="3">JLT2012</strain>
    </source>
</reference>
<feature type="transmembrane region" description="Helical" evidence="1">
    <location>
        <begin position="26"/>
        <end position="45"/>
    </location>
</feature>
<feature type="transmembrane region" description="Helical" evidence="1">
    <location>
        <begin position="57"/>
        <end position="78"/>
    </location>
</feature>